<feature type="coiled-coil region" evidence="7">
    <location>
        <begin position="662"/>
        <end position="740"/>
    </location>
</feature>
<dbReference type="CDD" id="cd13307">
    <property type="entry name" value="PH2_AFAP"/>
    <property type="match status" value="1"/>
</dbReference>
<dbReference type="GeneID" id="117359947"/>
<dbReference type="FunFam" id="2.30.29.30:FF:000171">
    <property type="entry name" value="Actin filament-associated protein 1-like 2 isoform 1"/>
    <property type="match status" value="1"/>
</dbReference>
<feature type="domain" description="PH" evidence="9">
    <location>
        <begin position="359"/>
        <end position="453"/>
    </location>
</feature>
<keyword evidence="4 7" id="KW-0175">Coiled coil</keyword>
<proteinExistence type="predicted"/>
<keyword evidence="10" id="KW-1185">Reference proteome</keyword>
<keyword evidence="3" id="KW-0677">Repeat</keyword>
<dbReference type="AlphaFoldDB" id="A0A6P8REH4"/>
<feature type="compositionally biased region" description="Polar residues" evidence="8">
    <location>
        <begin position="86"/>
        <end position="98"/>
    </location>
</feature>
<dbReference type="CTD" id="84632"/>
<reference evidence="11" key="1">
    <citation type="submission" date="2025-08" db="UniProtKB">
        <authorList>
            <consortium name="RefSeq"/>
        </authorList>
    </citation>
    <scope>IDENTIFICATION</scope>
</reference>
<dbReference type="KEGG" id="gsh:117359947"/>
<evidence type="ECO:0000256" key="1">
    <source>
        <dbReference type="ARBA" id="ARBA00004496"/>
    </source>
</evidence>
<dbReference type="GO" id="GO:0032675">
    <property type="term" value="P:regulation of interleukin-6 production"/>
    <property type="evidence" value="ECO:0007669"/>
    <property type="project" value="TreeGrafter"/>
</dbReference>
<dbReference type="OrthoDB" id="8443615at2759"/>
<dbReference type="PANTHER" id="PTHR14338">
    <property type="entry name" value="ACTIN FILAMENT-ASSOCIATED PROTEIN 1 FAMILY MEMBER"/>
    <property type="match status" value="1"/>
</dbReference>
<evidence type="ECO:0000256" key="5">
    <source>
        <dbReference type="ARBA" id="ARBA00059761"/>
    </source>
</evidence>
<dbReference type="GO" id="GO:0032757">
    <property type="term" value="P:positive regulation of interleukin-8 production"/>
    <property type="evidence" value="ECO:0007669"/>
    <property type="project" value="TreeGrafter"/>
</dbReference>
<feature type="domain" description="PH" evidence="9">
    <location>
        <begin position="181"/>
        <end position="277"/>
    </location>
</feature>
<dbReference type="SMART" id="SM00233">
    <property type="entry name" value="PH"/>
    <property type="match status" value="2"/>
</dbReference>
<dbReference type="RefSeq" id="XP_033799326.1">
    <property type="nucleotide sequence ID" value="XM_033943435.1"/>
</dbReference>
<sequence length="823" mass="92871">MEKFRALEQLLTELEAFLKILENEKLSSTALIKKCLLSELLKAYLKTSSSCDEEYIYMNKVILKKQDEEPAGPQHALYQTSLEAVTNGDSDQHSSAPQKSLPDLPPSKTTQEKMELTQPKIEAQEGYYEEAEPYSTSVNEDGEAVSSSYESYDEEESAKGKSATHQHQWPSNEATIKLMKDASICAFLWRKKWLGQWAKQLCIIKDTRLLCYKSSKDQNPQLDVNLLGCTVTHKEKQVRKQEHKLKIIPVNADVIVLGMQSKDQAEQWLRVIQEISSRQLEGPCEGSPHISEAQHSTYSKTELTERYSAASESGSSTDGHAETLEIKDVKKKGTSGLKLSNLMNLGRKKSSSLENPERSLETSSYLNVLMNSQWRSRWCFIRDRQLHFYQDKNRNKVAQQPVSLVGCEVIPSPRQDHLYSFRIVCNGEELAMLEAKSSDEMGHWLGLLLSESGSKANPEEFVYDYVDADRISCIVSAAKNSFYLMQRKYSEPNPYIDNVPRGKNLQDDLYDDVDASEQAEDGLKNELKSEDAQDRVYLDLTPVKSFLYCTSRASACISPLPSLGLEAKNTRDNGESKSDGFVLNKEQERCVHLPQSLEQGPQQKPELEDPTPRPLIKIQTQQQKISFPQSSPEITPATMIVVSSPSPKTNKEKVAIESKLGKSRTEAEVVRFTEERDKLEREKEEIRSQLAHLRIERRELKEALAVCTDKIALVALEEKLRDVEEECKRKESRRVDLELSLMDVKENLRKAEAGPVTLGTAVDTTHLELASPNVKVLSVANPHELSPVNSATALKNRPLSIMTAGKGTVLQKAKEWEKKQEVS</sequence>
<dbReference type="GO" id="GO:0042169">
    <property type="term" value="F:SH2 domain binding"/>
    <property type="evidence" value="ECO:0007669"/>
    <property type="project" value="TreeGrafter"/>
</dbReference>
<comment type="subcellular location">
    <subcellularLocation>
        <location evidence="1">Cytoplasm</location>
    </subcellularLocation>
</comment>
<evidence type="ECO:0000259" key="9">
    <source>
        <dbReference type="PROSITE" id="PS50003"/>
    </source>
</evidence>
<dbReference type="GO" id="GO:0007346">
    <property type="term" value="P:regulation of mitotic cell cycle"/>
    <property type="evidence" value="ECO:0007669"/>
    <property type="project" value="TreeGrafter"/>
</dbReference>
<name>A0A6P8REH4_GEOSA</name>
<dbReference type="PANTHER" id="PTHR14338:SF4">
    <property type="entry name" value="ACTIN FILAMENT-ASSOCIATED PROTEIN 1-LIKE 2"/>
    <property type="match status" value="1"/>
</dbReference>
<evidence type="ECO:0000256" key="7">
    <source>
        <dbReference type="SAM" id="Coils"/>
    </source>
</evidence>
<dbReference type="GO" id="GO:0006954">
    <property type="term" value="P:inflammatory response"/>
    <property type="evidence" value="ECO:0007669"/>
    <property type="project" value="TreeGrafter"/>
</dbReference>
<dbReference type="Proteomes" id="UP000515159">
    <property type="component" value="Chromosome 4"/>
</dbReference>
<protein>
    <recommendedName>
        <fullName evidence="6">Actin filament-associated protein 1-like 2</fullName>
    </recommendedName>
</protein>
<evidence type="ECO:0000313" key="10">
    <source>
        <dbReference type="Proteomes" id="UP000515159"/>
    </source>
</evidence>
<dbReference type="Pfam" id="PF00169">
    <property type="entry name" value="PH"/>
    <property type="match status" value="2"/>
</dbReference>
<dbReference type="SUPFAM" id="SSF50729">
    <property type="entry name" value="PH domain-like"/>
    <property type="match status" value="2"/>
</dbReference>
<keyword evidence="2" id="KW-0963">Cytoplasm</keyword>
<dbReference type="GO" id="GO:0017124">
    <property type="term" value="F:SH3 domain binding"/>
    <property type="evidence" value="ECO:0007669"/>
    <property type="project" value="TreeGrafter"/>
</dbReference>
<dbReference type="GO" id="GO:0045742">
    <property type="term" value="P:positive regulation of epidermal growth factor receptor signaling pathway"/>
    <property type="evidence" value="ECO:0007669"/>
    <property type="project" value="TreeGrafter"/>
</dbReference>
<dbReference type="InterPro" id="IPR011993">
    <property type="entry name" value="PH-like_dom_sf"/>
</dbReference>
<organism evidence="10 11">
    <name type="scientific">Geotrypetes seraphini</name>
    <name type="common">Gaboon caecilian</name>
    <name type="synonym">Caecilia seraphini</name>
    <dbReference type="NCBI Taxonomy" id="260995"/>
    <lineage>
        <taxon>Eukaryota</taxon>
        <taxon>Metazoa</taxon>
        <taxon>Chordata</taxon>
        <taxon>Craniata</taxon>
        <taxon>Vertebrata</taxon>
        <taxon>Euteleostomi</taxon>
        <taxon>Amphibia</taxon>
        <taxon>Gymnophiona</taxon>
        <taxon>Geotrypetes</taxon>
    </lineage>
</organism>
<evidence type="ECO:0000256" key="8">
    <source>
        <dbReference type="SAM" id="MobiDB-lite"/>
    </source>
</evidence>
<feature type="region of interest" description="Disordered" evidence="8">
    <location>
        <begin position="282"/>
        <end position="324"/>
    </location>
</feature>
<evidence type="ECO:0000256" key="3">
    <source>
        <dbReference type="ARBA" id="ARBA00022737"/>
    </source>
</evidence>
<gene>
    <name evidence="11" type="primary">AFAP1L2</name>
</gene>
<dbReference type="InterPro" id="IPR030113">
    <property type="entry name" value="AFAP"/>
</dbReference>
<dbReference type="InParanoid" id="A0A6P8REH4"/>
<dbReference type="FunFam" id="2.30.29.30:FF:000020">
    <property type="entry name" value="Actin filament-associated protein 1-like 2 isoform 1"/>
    <property type="match status" value="1"/>
</dbReference>
<evidence type="ECO:0000256" key="2">
    <source>
        <dbReference type="ARBA" id="ARBA00022490"/>
    </source>
</evidence>
<dbReference type="Gene3D" id="2.30.29.30">
    <property type="entry name" value="Pleckstrin-homology domain (PH domain)/Phosphotyrosine-binding domain (PTB)"/>
    <property type="match status" value="2"/>
</dbReference>
<evidence type="ECO:0000313" key="11">
    <source>
        <dbReference type="RefSeq" id="XP_033799326.1"/>
    </source>
</evidence>
<feature type="region of interest" description="Disordered" evidence="8">
    <location>
        <begin position="86"/>
        <end position="167"/>
    </location>
</feature>
<comment type="function">
    <text evidence="5">May play a role in a signaling cascade by enhancing the kinase activity of SRC. Contributes to SRC-regulated transcription activation.</text>
</comment>
<accession>A0A6P8REH4</accession>
<dbReference type="GO" id="GO:0045893">
    <property type="term" value="P:positive regulation of DNA-templated transcription"/>
    <property type="evidence" value="ECO:0007669"/>
    <property type="project" value="TreeGrafter"/>
</dbReference>
<dbReference type="FunCoup" id="A0A6P8REH4">
    <property type="interactions" value="596"/>
</dbReference>
<evidence type="ECO:0000256" key="6">
    <source>
        <dbReference type="ARBA" id="ARBA00072612"/>
    </source>
</evidence>
<evidence type="ECO:0000256" key="4">
    <source>
        <dbReference type="ARBA" id="ARBA00023054"/>
    </source>
</evidence>
<dbReference type="PROSITE" id="PS50003">
    <property type="entry name" value="PH_DOMAIN"/>
    <property type="match status" value="2"/>
</dbReference>
<dbReference type="InterPro" id="IPR001849">
    <property type="entry name" value="PH_domain"/>
</dbReference>
<dbReference type="GO" id="GO:0005829">
    <property type="term" value="C:cytosol"/>
    <property type="evidence" value="ECO:0007669"/>
    <property type="project" value="TreeGrafter"/>
</dbReference>